<reference evidence="2 3" key="1">
    <citation type="submission" date="2019-03" db="EMBL/GenBank/DDBJ databases">
        <title>Genomic Encyclopedia of Type Strains, Phase IV (KMG-IV): sequencing the most valuable type-strain genomes for metagenomic binning, comparative biology and taxonomic classification.</title>
        <authorList>
            <person name="Goeker M."/>
        </authorList>
    </citation>
    <scope>NUCLEOTIDE SEQUENCE [LARGE SCALE GENOMIC DNA]</scope>
    <source>
        <strain evidence="2 3">DSM 100055</strain>
    </source>
</reference>
<keyword evidence="1" id="KW-0175">Coiled coil</keyword>
<protein>
    <submittedName>
        <fullName evidence="2">Uncharacterized protein</fullName>
    </submittedName>
</protein>
<evidence type="ECO:0000256" key="1">
    <source>
        <dbReference type="SAM" id="Coils"/>
    </source>
</evidence>
<gene>
    <name evidence="2" type="ORF">EV215_2052</name>
</gene>
<keyword evidence="3" id="KW-1185">Reference proteome</keyword>
<comment type="caution">
    <text evidence="2">The sequence shown here is derived from an EMBL/GenBank/DDBJ whole genome shotgun (WGS) entry which is preliminary data.</text>
</comment>
<organism evidence="2 3">
    <name type="scientific">Hypnocyclicus thermotrophus</name>
    <dbReference type="NCBI Taxonomy" id="1627895"/>
    <lineage>
        <taxon>Bacteria</taxon>
        <taxon>Fusobacteriati</taxon>
        <taxon>Fusobacteriota</taxon>
        <taxon>Fusobacteriia</taxon>
        <taxon>Fusobacteriales</taxon>
        <taxon>Fusobacteriaceae</taxon>
        <taxon>Hypnocyclicus</taxon>
    </lineage>
</organism>
<evidence type="ECO:0000313" key="2">
    <source>
        <dbReference type="EMBL" id="TDT67374.1"/>
    </source>
</evidence>
<sequence length="111" mass="13305">MGNRKEGKNMYFNINNRFYNDLELIKEKKEKKEIETENKTTIQNKETKFEKILKEEIEETKEDKLDIEEENKKEINVSTIIAKTNSLEYTNGLAANYIRSYILNKYKNTKE</sequence>
<dbReference type="Proteomes" id="UP000294678">
    <property type="component" value="Unassembled WGS sequence"/>
</dbReference>
<feature type="coiled-coil region" evidence="1">
    <location>
        <begin position="19"/>
        <end position="77"/>
    </location>
</feature>
<dbReference type="AlphaFoldDB" id="A0AA46I4R2"/>
<name>A0AA46I4R2_9FUSO</name>
<proteinExistence type="predicted"/>
<evidence type="ECO:0000313" key="3">
    <source>
        <dbReference type="Proteomes" id="UP000294678"/>
    </source>
</evidence>
<accession>A0AA46I4R2</accession>
<dbReference type="EMBL" id="SOBG01000011">
    <property type="protein sequence ID" value="TDT67374.1"/>
    <property type="molecule type" value="Genomic_DNA"/>
</dbReference>